<dbReference type="OMA" id="HTIEGTR"/>
<dbReference type="Pfam" id="PF00194">
    <property type="entry name" value="Carb_anhydrase"/>
    <property type="match status" value="1"/>
</dbReference>
<dbReference type="PANTHER" id="PTHR18952">
    <property type="entry name" value="CARBONIC ANHYDRASE"/>
    <property type="match status" value="1"/>
</dbReference>
<protein>
    <recommendedName>
        <fullName evidence="3">Alpha-carbonic anhydrase domain-containing protein</fullName>
    </recommendedName>
</protein>
<keyword evidence="1" id="KW-0472">Membrane</keyword>
<dbReference type="OrthoDB" id="5986706at2759"/>
<dbReference type="InterPro" id="IPR001148">
    <property type="entry name" value="CA_dom"/>
</dbReference>
<evidence type="ECO:0000313" key="5">
    <source>
        <dbReference type="Proteomes" id="UP000008983"/>
    </source>
</evidence>
<evidence type="ECO:0000259" key="3">
    <source>
        <dbReference type="PROSITE" id="PS51144"/>
    </source>
</evidence>
<dbReference type="eggNOG" id="KOG0382">
    <property type="taxonomic scope" value="Eukaryota"/>
</dbReference>
<dbReference type="SUPFAM" id="SSF51069">
    <property type="entry name" value="Carbonic anhydrase"/>
    <property type="match status" value="1"/>
</dbReference>
<dbReference type="InterPro" id="IPR036398">
    <property type="entry name" value="CA_dom_sf"/>
</dbReference>
<dbReference type="RefSeq" id="XP_004030624.1">
    <property type="nucleotide sequence ID" value="XM_004030576.1"/>
</dbReference>
<dbReference type="GO" id="GO:0006730">
    <property type="term" value="P:one-carbon metabolic process"/>
    <property type="evidence" value="ECO:0007669"/>
    <property type="project" value="TreeGrafter"/>
</dbReference>
<organism evidence="4 5">
    <name type="scientific">Ichthyophthirius multifiliis</name>
    <name type="common">White spot disease agent</name>
    <name type="synonym">Ich</name>
    <dbReference type="NCBI Taxonomy" id="5932"/>
    <lineage>
        <taxon>Eukaryota</taxon>
        <taxon>Sar</taxon>
        <taxon>Alveolata</taxon>
        <taxon>Ciliophora</taxon>
        <taxon>Intramacronucleata</taxon>
        <taxon>Oligohymenophorea</taxon>
        <taxon>Hymenostomatida</taxon>
        <taxon>Ophryoglenina</taxon>
        <taxon>Ichthyophthirius</taxon>
    </lineage>
</organism>
<keyword evidence="1" id="KW-0812">Transmembrane</keyword>
<reference evidence="4 5" key="1">
    <citation type="submission" date="2011-07" db="EMBL/GenBank/DDBJ databases">
        <authorList>
            <person name="Coyne R."/>
            <person name="Brami D."/>
            <person name="Johnson J."/>
            <person name="Hostetler J."/>
            <person name="Hannick L."/>
            <person name="Clark T."/>
            <person name="Cassidy-Hanley D."/>
            <person name="Inman J."/>
        </authorList>
    </citation>
    <scope>NUCLEOTIDE SEQUENCE [LARGE SCALE GENOMIC DNA]</scope>
    <source>
        <strain evidence="4 5">G5</strain>
    </source>
</reference>
<feature type="transmembrane region" description="Helical" evidence="1">
    <location>
        <begin position="264"/>
        <end position="282"/>
    </location>
</feature>
<accession>G0QZG4</accession>
<dbReference type="GeneID" id="14905493"/>
<keyword evidence="5" id="KW-1185">Reference proteome</keyword>
<dbReference type="CDD" id="cd03124">
    <property type="entry name" value="alpha_CA_prokaryotic_like"/>
    <property type="match status" value="1"/>
</dbReference>
<keyword evidence="1" id="KW-1133">Transmembrane helix</keyword>
<dbReference type="GO" id="GO:0004089">
    <property type="term" value="F:carbonate dehydratase activity"/>
    <property type="evidence" value="ECO:0007669"/>
    <property type="project" value="InterPro"/>
</dbReference>
<dbReference type="InterPro" id="IPR041891">
    <property type="entry name" value="Alpha_CA_prokaryot-like"/>
</dbReference>
<dbReference type="SMART" id="SM01057">
    <property type="entry name" value="Carb_anhydrase"/>
    <property type="match status" value="1"/>
</dbReference>
<dbReference type="InterPro" id="IPR023561">
    <property type="entry name" value="Carbonic_anhydrase_a-class"/>
</dbReference>
<name>G0QZG4_ICHMU</name>
<dbReference type="PANTHER" id="PTHR18952:SF276">
    <property type="entry name" value="CHROMOSOME UNDETERMINED SCAFFOLD_53, WHOLE GENOME SHOTGUN SEQUENCE"/>
    <property type="match status" value="1"/>
</dbReference>
<dbReference type="AlphaFoldDB" id="G0QZG4"/>
<sequence>MIYTIFLFSILIILSKQQQIYLNQGNDWPGTCQEGSAQSPIDIKDVKGTCDNSMMVNMVLKAEDILTSVNKSLQGLKSVGQFTILHAKDIDGNLVGYDGYEIQVKSPSEHQIEGTQYDIEVQFYHNIKAEFKIANDAQQKTKAVVCIFFNQDSTKSSKFFDVWKPQKVENSFNLNLNATLGEVFSTSDDYYSYQGSITQPPCDEVVNWYIFNTVFSMSTIQYSDISLYLQRNIEFAKGNGSNRAIQSLNDRVIKKGNIACEEQFIYFFSFFILYIFINYFIFKLL</sequence>
<gene>
    <name evidence="4" type="ORF">IMG5_156530</name>
</gene>
<evidence type="ECO:0000256" key="1">
    <source>
        <dbReference type="SAM" id="Phobius"/>
    </source>
</evidence>
<evidence type="ECO:0000313" key="4">
    <source>
        <dbReference type="EMBL" id="EGR29388.1"/>
    </source>
</evidence>
<feature type="chain" id="PRO_5003408073" description="Alpha-carbonic anhydrase domain-containing protein" evidence="2">
    <location>
        <begin position="18"/>
        <end position="285"/>
    </location>
</feature>
<feature type="signal peptide" evidence="2">
    <location>
        <begin position="1"/>
        <end position="17"/>
    </location>
</feature>
<dbReference type="GO" id="GO:0008270">
    <property type="term" value="F:zinc ion binding"/>
    <property type="evidence" value="ECO:0007669"/>
    <property type="project" value="InterPro"/>
</dbReference>
<dbReference type="STRING" id="857967.G0QZG4"/>
<keyword evidence="2" id="KW-0732">Signal</keyword>
<dbReference type="EMBL" id="GL984148">
    <property type="protein sequence ID" value="EGR29388.1"/>
    <property type="molecule type" value="Genomic_DNA"/>
</dbReference>
<evidence type="ECO:0000256" key="2">
    <source>
        <dbReference type="SAM" id="SignalP"/>
    </source>
</evidence>
<dbReference type="Proteomes" id="UP000008983">
    <property type="component" value="Unassembled WGS sequence"/>
</dbReference>
<feature type="domain" description="Alpha-carbonic anhydrase" evidence="3">
    <location>
        <begin position="17"/>
        <end position="257"/>
    </location>
</feature>
<proteinExistence type="predicted"/>
<dbReference type="InParanoid" id="G0QZG4"/>
<dbReference type="PROSITE" id="PS51144">
    <property type="entry name" value="ALPHA_CA_2"/>
    <property type="match status" value="1"/>
</dbReference>
<dbReference type="Gene3D" id="3.10.200.10">
    <property type="entry name" value="Alpha carbonic anhydrase"/>
    <property type="match status" value="1"/>
</dbReference>